<organism evidence="1 2">
    <name type="scientific">Mycobacterium shinjukuense</name>
    <dbReference type="NCBI Taxonomy" id="398694"/>
    <lineage>
        <taxon>Bacteria</taxon>
        <taxon>Bacillati</taxon>
        <taxon>Actinomycetota</taxon>
        <taxon>Actinomycetes</taxon>
        <taxon>Mycobacteriales</taxon>
        <taxon>Mycobacteriaceae</taxon>
        <taxon>Mycobacterium</taxon>
    </lineage>
</organism>
<accession>A0A7I7MK75</accession>
<keyword evidence="2" id="KW-1185">Reference proteome</keyword>
<dbReference type="EMBL" id="AP022575">
    <property type="protein sequence ID" value="BBX72724.1"/>
    <property type="molecule type" value="Genomic_DNA"/>
</dbReference>
<name>A0A7I7MK75_9MYCO</name>
<dbReference type="AlphaFoldDB" id="A0A7I7MK75"/>
<evidence type="ECO:0000313" key="2">
    <source>
        <dbReference type="Proteomes" id="UP000467236"/>
    </source>
</evidence>
<proteinExistence type="predicted"/>
<gene>
    <name evidence="1" type="ORF">MSHI_06300</name>
</gene>
<dbReference type="RefSeq" id="WP_083049582.1">
    <property type="nucleotide sequence ID" value="NZ_AP022575.1"/>
</dbReference>
<dbReference type="KEGG" id="mshj:MSHI_06300"/>
<dbReference type="Proteomes" id="UP000467236">
    <property type="component" value="Chromosome"/>
</dbReference>
<sequence>MKLRVPDVVFLFGLGALAALIGDHGHVVTGTTEYLVTAVPFVWSSPIWFPLLVGSATVALAELRLHLPTPRSTVGVRQGLAGVLAVIAIYVVTALVHAAPAVPASVLIYALAIITWCVLGDGPGAVCGMLAAIGGPALEAVLAQTRVISYAADSNALCGVAPWLPALYFAFGVVAALLAEIAAARRRPTVEAR</sequence>
<dbReference type="OrthoDB" id="4761366at2"/>
<reference evidence="1 2" key="1">
    <citation type="journal article" date="2019" name="Emerg. Microbes Infect.">
        <title>Comprehensive subspecies identification of 175 nontuberculous mycobacteria species based on 7547 genomic profiles.</title>
        <authorList>
            <person name="Matsumoto Y."/>
            <person name="Kinjo T."/>
            <person name="Motooka D."/>
            <person name="Nabeya D."/>
            <person name="Jung N."/>
            <person name="Uechi K."/>
            <person name="Horii T."/>
            <person name="Iida T."/>
            <person name="Fujita J."/>
            <person name="Nakamura S."/>
        </authorList>
    </citation>
    <scope>NUCLEOTIDE SEQUENCE [LARGE SCALE GENOMIC DNA]</scope>
    <source>
        <strain evidence="1 2">JCM 14233</strain>
    </source>
</reference>
<protein>
    <submittedName>
        <fullName evidence="1">Uncharacterized protein</fullName>
    </submittedName>
</protein>
<evidence type="ECO:0000313" key="1">
    <source>
        <dbReference type="EMBL" id="BBX72724.1"/>
    </source>
</evidence>